<keyword evidence="2" id="KW-1185">Reference proteome</keyword>
<dbReference type="Proteomes" id="UP001067708">
    <property type="component" value="Unassembled WGS sequence"/>
</dbReference>
<protein>
    <recommendedName>
        <fullName evidence="3">Peptidase S1 domain-containing protein</fullName>
    </recommendedName>
</protein>
<name>A0ABT4I1U7_9BACL</name>
<evidence type="ECO:0008006" key="3">
    <source>
        <dbReference type="Google" id="ProtNLM"/>
    </source>
</evidence>
<organism evidence="1 2">
    <name type="scientific">Brevibacillus halotolerans</name>
    <dbReference type="NCBI Taxonomy" id="1507437"/>
    <lineage>
        <taxon>Bacteria</taxon>
        <taxon>Bacillati</taxon>
        <taxon>Bacillota</taxon>
        <taxon>Bacilli</taxon>
        <taxon>Bacillales</taxon>
        <taxon>Paenibacillaceae</taxon>
        <taxon>Brevibacillus</taxon>
    </lineage>
</organism>
<evidence type="ECO:0000313" key="2">
    <source>
        <dbReference type="Proteomes" id="UP001067708"/>
    </source>
</evidence>
<accession>A0ABT4I1U7</accession>
<gene>
    <name evidence="1" type="ORF">O0535_20165</name>
</gene>
<proteinExistence type="predicted"/>
<reference evidence="1" key="1">
    <citation type="submission" date="2022-09" db="EMBL/GenBank/DDBJ databases">
        <title>Genome analysis and characterization of larvicidal activity of Brevibacillus strains.</title>
        <authorList>
            <person name="Patrusheva E.V."/>
            <person name="Izotova A.O."/>
            <person name="Toshchakov S.V."/>
            <person name="Sineoky S.P."/>
        </authorList>
    </citation>
    <scope>NUCLEOTIDE SEQUENCE</scope>
    <source>
        <strain evidence="1">VKPM_B-13244</strain>
    </source>
</reference>
<comment type="caution">
    <text evidence="1">The sequence shown here is derived from an EMBL/GenBank/DDBJ whole genome shotgun (WGS) entry which is preliminary data.</text>
</comment>
<dbReference type="EMBL" id="JAPTNG010000018">
    <property type="protein sequence ID" value="MCZ0833037.1"/>
    <property type="molecule type" value="Genomic_DNA"/>
</dbReference>
<evidence type="ECO:0000313" key="1">
    <source>
        <dbReference type="EMBL" id="MCZ0833037.1"/>
    </source>
</evidence>
<sequence length="53" mass="5480">MGDSGSPVFTFGAKNNVAIYGIISATDGKVTVMSHVKSINSKLGITPILGKEQ</sequence>